<accession>A0A0B7MIG8</accession>
<dbReference type="Pfam" id="PF00534">
    <property type="entry name" value="Glycos_transf_1"/>
    <property type="match status" value="1"/>
</dbReference>
<evidence type="ECO:0000259" key="1">
    <source>
        <dbReference type="Pfam" id="PF00534"/>
    </source>
</evidence>
<dbReference type="RefSeq" id="WP_044664271.1">
    <property type="nucleotide sequence ID" value="NZ_CDRZ01000046.1"/>
</dbReference>
<organism evidence="3 4">
    <name type="scientific">Syntrophaceticus schinkii</name>
    <dbReference type="NCBI Taxonomy" id="499207"/>
    <lineage>
        <taxon>Bacteria</taxon>
        <taxon>Bacillati</taxon>
        <taxon>Bacillota</taxon>
        <taxon>Clostridia</taxon>
        <taxon>Thermoanaerobacterales</taxon>
        <taxon>Thermoanaerobacterales Family III. Incertae Sedis</taxon>
        <taxon>Syntrophaceticus</taxon>
    </lineage>
</organism>
<dbReference type="OrthoDB" id="9816564at2"/>
<proteinExistence type="predicted"/>
<reference evidence="4" key="1">
    <citation type="submission" date="2015-01" db="EMBL/GenBank/DDBJ databases">
        <authorList>
            <person name="Manzoor Shahid"/>
            <person name="Zubair Saima"/>
        </authorList>
    </citation>
    <scope>NUCLEOTIDE SEQUENCE [LARGE SCALE GENOMIC DNA]</scope>
    <source>
        <strain evidence="4">Sp3</strain>
    </source>
</reference>
<dbReference type="Gene3D" id="3.40.50.2000">
    <property type="entry name" value="Glycogen Phosphorylase B"/>
    <property type="match status" value="2"/>
</dbReference>
<protein>
    <submittedName>
        <fullName evidence="3">Glycosyl transferase group 1</fullName>
    </submittedName>
</protein>
<dbReference type="PANTHER" id="PTHR12526">
    <property type="entry name" value="GLYCOSYLTRANSFERASE"/>
    <property type="match status" value="1"/>
</dbReference>
<dbReference type="SUPFAM" id="SSF53756">
    <property type="entry name" value="UDP-Glycosyltransferase/glycogen phosphorylase"/>
    <property type="match status" value="1"/>
</dbReference>
<keyword evidence="3" id="KW-0808">Transferase</keyword>
<evidence type="ECO:0000313" key="4">
    <source>
        <dbReference type="Proteomes" id="UP000046155"/>
    </source>
</evidence>
<dbReference type="CDD" id="cd03794">
    <property type="entry name" value="GT4_WbuB-like"/>
    <property type="match status" value="1"/>
</dbReference>
<dbReference type="Proteomes" id="UP000046155">
    <property type="component" value="Unassembled WGS sequence"/>
</dbReference>
<keyword evidence="4" id="KW-1185">Reference proteome</keyword>
<feature type="domain" description="Glycosyl transferase family 1" evidence="1">
    <location>
        <begin position="204"/>
        <end position="372"/>
    </location>
</feature>
<dbReference type="InterPro" id="IPR028098">
    <property type="entry name" value="Glyco_trans_4-like_N"/>
</dbReference>
<evidence type="ECO:0000313" key="3">
    <source>
        <dbReference type="EMBL" id="CEO88028.1"/>
    </source>
</evidence>
<dbReference type="EMBL" id="CDRZ01000046">
    <property type="protein sequence ID" value="CEO88028.1"/>
    <property type="molecule type" value="Genomic_DNA"/>
</dbReference>
<dbReference type="GO" id="GO:0016757">
    <property type="term" value="F:glycosyltransferase activity"/>
    <property type="evidence" value="ECO:0007669"/>
    <property type="project" value="InterPro"/>
</dbReference>
<gene>
    <name evidence="3" type="ORF">SSCH_140028</name>
</gene>
<evidence type="ECO:0000259" key="2">
    <source>
        <dbReference type="Pfam" id="PF13439"/>
    </source>
</evidence>
<sequence length="406" mass="46192">MRILITLDTDWIRRNPAQHHHISERLVIRGHEVRVIDYEVLWSTEGEKELYSRKEIYKDITKIFSNAGVTVVRPGIVKIPLLDYASMLVTYEKEINNQIDDFKPDVIIGHGLLSNYLALKSAKKNKIPHIDHIIDVNSTLIPFKFLHPLGRRAESIVAQGSDCVIVINEVLKDYAVSIGADPDKIHVIRAGIDPDRYNTNIDGTKIRDKYSINRDDIVLFFMGWLYNFSGLKEIIKEFSKIVDKKPNIKLLIVGDGDAFLELQKIISDYSMDKNVIMVGRQPFEKIPEHIASSDICLLPAYNNEVMRNIVPIKLYEYMAVGKPVISTKLPGVMKEFGENNGVVYVDQPEDVIAKAIYLVRNDLLCELGQRARKFVAQNSWEKITDAVETLLADVAKSGGQRNYVEN</sequence>
<dbReference type="InterPro" id="IPR001296">
    <property type="entry name" value="Glyco_trans_1"/>
</dbReference>
<feature type="domain" description="Glycosyltransferase subfamily 4-like N-terminal" evidence="2">
    <location>
        <begin position="20"/>
        <end position="196"/>
    </location>
</feature>
<name>A0A0B7MIG8_9FIRM</name>
<dbReference type="AlphaFoldDB" id="A0A0B7MIG8"/>
<dbReference type="Pfam" id="PF13439">
    <property type="entry name" value="Glyco_transf_4"/>
    <property type="match status" value="1"/>
</dbReference>